<evidence type="ECO:0000256" key="6">
    <source>
        <dbReference type="PROSITE-ProRule" id="PRU00552"/>
    </source>
</evidence>
<dbReference type="CDD" id="cd17946">
    <property type="entry name" value="DEADc_DDX24"/>
    <property type="match status" value="1"/>
</dbReference>
<keyword evidence="2 7" id="KW-0378">Hydrolase</keyword>
<dbReference type="InterPro" id="IPR001650">
    <property type="entry name" value="Helicase_C-like"/>
</dbReference>
<comment type="catalytic activity">
    <reaction evidence="7">
        <text>ATP + H2O = ADP + phosphate + H(+)</text>
        <dbReference type="Rhea" id="RHEA:13065"/>
        <dbReference type="ChEBI" id="CHEBI:15377"/>
        <dbReference type="ChEBI" id="CHEBI:15378"/>
        <dbReference type="ChEBI" id="CHEBI:30616"/>
        <dbReference type="ChEBI" id="CHEBI:43474"/>
        <dbReference type="ChEBI" id="CHEBI:456216"/>
        <dbReference type="EC" id="3.6.4.13"/>
    </reaction>
</comment>
<evidence type="ECO:0000256" key="7">
    <source>
        <dbReference type="RuleBase" id="RU365068"/>
    </source>
</evidence>
<dbReference type="AlphaFoldDB" id="A0A9W8FYP2"/>
<dbReference type="Proteomes" id="UP001151518">
    <property type="component" value="Unassembled WGS sequence"/>
</dbReference>
<organism evidence="12 13">
    <name type="scientific">Coemansia spiralis</name>
    <dbReference type="NCBI Taxonomy" id="417178"/>
    <lineage>
        <taxon>Eukaryota</taxon>
        <taxon>Fungi</taxon>
        <taxon>Fungi incertae sedis</taxon>
        <taxon>Zoopagomycota</taxon>
        <taxon>Kickxellomycotina</taxon>
        <taxon>Kickxellomycetes</taxon>
        <taxon>Kickxellales</taxon>
        <taxon>Kickxellaceae</taxon>
        <taxon>Coemansia</taxon>
    </lineage>
</organism>
<comment type="domain">
    <text evidence="7">The Q motif is unique to and characteristic of the DEAD box family of RNA helicases and controls ATP binding and hydrolysis.</text>
</comment>
<evidence type="ECO:0000313" key="12">
    <source>
        <dbReference type="EMBL" id="KAJ2671702.1"/>
    </source>
</evidence>
<dbReference type="CDD" id="cd18787">
    <property type="entry name" value="SF2_C_DEAD"/>
    <property type="match status" value="1"/>
</dbReference>
<dbReference type="PANTHER" id="PTHR24031">
    <property type="entry name" value="RNA HELICASE"/>
    <property type="match status" value="1"/>
</dbReference>
<feature type="compositionally biased region" description="Basic and acidic residues" evidence="8">
    <location>
        <begin position="745"/>
        <end position="762"/>
    </location>
</feature>
<dbReference type="GO" id="GO:0016787">
    <property type="term" value="F:hydrolase activity"/>
    <property type="evidence" value="ECO:0007669"/>
    <property type="project" value="UniProtKB-KW"/>
</dbReference>
<evidence type="ECO:0000259" key="11">
    <source>
        <dbReference type="PROSITE" id="PS51195"/>
    </source>
</evidence>
<feature type="domain" description="Helicase ATP-binding" evidence="9">
    <location>
        <begin position="313"/>
        <end position="498"/>
    </location>
</feature>
<dbReference type="SUPFAM" id="SSF52540">
    <property type="entry name" value="P-loop containing nucleoside triphosphate hydrolases"/>
    <property type="match status" value="1"/>
</dbReference>
<evidence type="ECO:0000256" key="4">
    <source>
        <dbReference type="ARBA" id="ARBA00022840"/>
    </source>
</evidence>
<gene>
    <name evidence="12" type="primary">MAK5</name>
    <name evidence="12" type="ORF">GGI25_005393</name>
</gene>
<dbReference type="InterPro" id="IPR027417">
    <property type="entry name" value="P-loop_NTPase"/>
</dbReference>
<dbReference type="GO" id="GO:0005524">
    <property type="term" value="F:ATP binding"/>
    <property type="evidence" value="ECO:0007669"/>
    <property type="project" value="UniProtKB-UniRule"/>
</dbReference>
<dbReference type="InterPro" id="IPR011545">
    <property type="entry name" value="DEAD/DEAH_box_helicase_dom"/>
</dbReference>
<evidence type="ECO:0000256" key="1">
    <source>
        <dbReference type="ARBA" id="ARBA00022741"/>
    </source>
</evidence>
<dbReference type="PROSITE" id="PS51192">
    <property type="entry name" value="HELICASE_ATP_BIND_1"/>
    <property type="match status" value="1"/>
</dbReference>
<comment type="similarity">
    <text evidence="7">Belongs to the DEAD box helicase family.</text>
</comment>
<comment type="function">
    <text evidence="7">RNA helicase.</text>
</comment>
<evidence type="ECO:0000259" key="10">
    <source>
        <dbReference type="PROSITE" id="PS51194"/>
    </source>
</evidence>
<dbReference type="SMART" id="SM00490">
    <property type="entry name" value="HELICc"/>
    <property type="match status" value="1"/>
</dbReference>
<dbReference type="EMBL" id="JANBTW010000096">
    <property type="protein sequence ID" value="KAJ2671702.1"/>
    <property type="molecule type" value="Genomic_DNA"/>
</dbReference>
<dbReference type="GO" id="GO:0003724">
    <property type="term" value="F:RNA helicase activity"/>
    <property type="evidence" value="ECO:0007669"/>
    <property type="project" value="UniProtKB-EC"/>
</dbReference>
<name>A0A9W8FYP2_9FUNG</name>
<dbReference type="GO" id="GO:0003723">
    <property type="term" value="F:RNA binding"/>
    <property type="evidence" value="ECO:0007669"/>
    <property type="project" value="UniProtKB-UniRule"/>
</dbReference>
<comment type="caution">
    <text evidence="12">The sequence shown here is derived from an EMBL/GenBank/DDBJ whole genome shotgun (WGS) entry which is preliminary data.</text>
</comment>
<protein>
    <recommendedName>
        <fullName evidence="7">ATP-dependent RNA helicase</fullName>
        <ecNumber evidence="7">3.6.4.13</ecNumber>
    </recommendedName>
</protein>
<dbReference type="OrthoDB" id="4310724at2759"/>
<evidence type="ECO:0000256" key="3">
    <source>
        <dbReference type="ARBA" id="ARBA00022806"/>
    </source>
</evidence>
<dbReference type="Pfam" id="PF00270">
    <property type="entry name" value="DEAD"/>
    <property type="match status" value="1"/>
</dbReference>
<dbReference type="InterPro" id="IPR014001">
    <property type="entry name" value="Helicase_ATP-bd"/>
</dbReference>
<evidence type="ECO:0000256" key="8">
    <source>
        <dbReference type="SAM" id="MobiDB-lite"/>
    </source>
</evidence>
<evidence type="ECO:0000259" key="9">
    <source>
        <dbReference type="PROSITE" id="PS51192"/>
    </source>
</evidence>
<keyword evidence="1 7" id="KW-0547">Nucleotide-binding</keyword>
<feature type="region of interest" description="Disordered" evidence="8">
    <location>
        <begin position="740"/>
        <end position="764"/>
    </location>
</feature>
<reference evidence="12" key="1">
    <citation type="submission" date="2022-07" db="EMBL/GenBank/DDBJ databases">
        <title>Phylogenomic reconstructions and comparative analyses of Kickxellomycotina fungi.</title>
        <authorList>
            <person name="Reynolds N.K."/>
            <person name="Stajich J.E."/>
            <person name="Barry K."/>
            <person name="Grigoriev I.V."/>
            <person name="Crous P."/>
            <person name="Smith M.E."/>
        </authorList>
    </citation>
    <scope>NUCLEOTIDE SEQUENCE</scope>
    <source>
        <strain evidence="12">NRRL 3115</strain>
    </source>
</reference>
<feature type="domain" description="DEAD-box RNA helicase Q" evidence="11">
    <location>
        <begin position="282"/>
        <end position="310"/>
    </location>
</feature>
<dbReference type="PROSITE" id="PS51195">
    <property type="entry name" value="Q_MOTIF"/>
    <property type="match status" value="1"/>
</dbReference>
<feature type="short sequence motif" description="Q motif" evidence="6">
    <location>
        <begin position="282"/>
        <end position="310"/>
    </location>
</feature>
<feature type="region of interest" description="Disordered" evidence="8">
    <location>
        <begin position="801"/>
        <end position="832"/>
    </location>
</feature>
<evidence type="ECO:0000256" key="5">
    <source>
        <dbReference type="ARBA" id="ARBA00022884"/>
    </source>
</evidence>
<sequence length="832" mass="93299">MTKRKGNIAKARQMQDQSNKRRKANIPGASVAKDNEEAWAKLTMNPPPMPKSEIPGQLGNAAAKSKTAHGKVADNDTTELSMTKRSKRKTVKEHSKNLTQDSDGDDSIAWNWKKVAVPTYIAGPDDELGGMVGLEEIEGVDCVWEEDETTGGRILKFCKAQKEDSAKQKQKGKAARKQFHSASPADDVSDAKDDQGDDDAFYSTINWDDFVLIDDYSDKKAEKGELISIGDRIRESNLDDADNSSDGITLAQNSEADLALSQNRMDVDSDDDNIEDPKVDVSSWKNFGLHPTLLRALKHLGFSNPTEIQSKTLPESLAGRDVIGAAETGSGKTLAFGIPILQQIAHHRTKWEGPTGLILAPTRELALQVRDHLIAMAKFVRARVIAIVGGMSQAKQERLLGNQPDIIIATPGRYWELVSTNDVYLKQLRAIKFLAVDEADRMLEPGHFKELKFIFKAVNEASQLNSSTGKRQTFVFSATLLKDLQLVARRKPSQKKQKKNLYKPEPGSMEDLIERVNFYDKDPVFVDVTSVDATAKSLVETRIDCLSNEKDYYLYYFLIRYPARTLIFVNSIDSIRRMLPMLRLLKVNVFGLHAQMEQRQRLKNIDRFRDTENAVLVASDVAARGLDIPQVEYVIHYQIPRSGDLYVHRSGRTARASKEGLAIMLVSPEERKLYYKMCAKLEKDIPLFPVDLDIVGRLKPRVELAREIDLREHKMNKLAHERNWFKKNAEELDIELDSDFLPSSDDERSSGVAHSEKMEKQQTKALKGRLDQLLSKKILGRGVSGRYLSSSIISDLAERLTDPSNTNPTIPVLRKESALDTAKGKAAANNRK</sequence>
<proteinExistence type="inferred from homology"/>
<dbReference type="PROSITE" id="PS51194">
    <property type="entry name" value="HELICASE_CTER"/>
    <property type="match status" value="1"/>
</dbReference>
<keyword evidence="4 7" id="KW-0067">ATP-binding</keyword>
<dbReference type="Gene3D" id="3.40.50.300">
    <property type="entry name" value="P-loop containing nucleotide triphosphate hydrolases"/>
    <property type="match status" value="2"/>
</dbReference>
<accession>A0A9W8FYP2</accession>
<feature type="region of interest" description="Disordered" evidence="8">
    <location>
        <begin position="166"/>
        <end position="195"/>
    </location>
</feature>
<dbReference type="EC" id="3.6.4.13" evidence="7"/>
<keyword evidence="3 7" id="KW-0347">Helicase</keyword>
<dbReference type="InterPro" id="IPR014014">
    <property type="entry name" value="RNA_helicase_DEAD_Q_motif"/>
</dbReference>
<evidence type="ECO:0000313" key="13">
    <source>
        <dbReference type="Proteomes" id="UP001151518"/>
    </source>
</evidence>
<dbReference type="Pfam" id="PF00271">
    <property type="entry name" value="Helicase_C"/>
    <property type="match status" value="1"/>
</dbReference>
<evidence type="ECO:0000256" key="2">
    <source>
        <dbReference type="ARBA" id="ARBA00022801"/>
    </source>
</evidence>
<dbReference type="SMART" id="SM00487">
    <property type="entry name" value="DEXDc"/>
    <property type="match status" value="1"/>
</dbReference>
<feature type="domain" description="Helicase C-terminal" evidence="10">
    <location>
        <begin position="553"/>
        <end position="696"/>
    </location>
</feature>
<feature type="region of interest" description="Disordered" evidence="8">
    <location>
        <begin position="1"/>
        <end position="105"/>
    </location>
</feature>
<feature type="compositionally biased region" description="Basic residues" evidence="8">
    <location>
        <begin position="168"/>
        <end position="179"/>
    </location>
</feature>
<keyword evidence="5 7" id="KW-0694">RNA-binding</keyword>